<keyword evidence="5 10" id="KW-0592">Phosphate transport</keyword>
<reference evidence="12 13" key="1">
    <citation type="submission" date="2018-10" db="EMBL/GenBank/DDBJ databases">
        <title>Marmoricola sp. 4Q3S-7 whole genome shotgun sequence.</title>
        <authorList>
            <person name="Li F."/>
        </authorList>
    </citation>
    <scope>NUCLEOTIDE SEQUENCE [LARGE SCALE GENOMIC DNA]</scope>
    <source>
        <strain evidence="12 13">4Q3S-7</strain>
    </source>
</reference>
<dbReference type="GO" id="GO:0005315">
    <property type="term" value="F:phosphate transmembrane transporter activity"/>
    <property type="evidence" value="ECO:0007669"/>
    <property type="project" value="InterPro"/>
</dbReference>
<dbReference type="PROSITE" id="PS50928">
    <property type="entry name" value="ABC_TM1"/>
    <property type="match status" value="1"/>
</dbReference>
<feature type="transmembrane region" description="Helical" evidence="9">
    <location>
        <begin position="298"/>
        <end position="321"/>
    </location>
</feature>
<dbReference type="OrthoDB" id="9785113at2"/>
<dbReference type="PANTHER" id="PTHR30425:SF1">
    <property type="entry name" value="PHOSPHATE TRANSPORT SYSTEM PERMEASE PROTEIN PSTC"/>
    <property type="match status" value="1"/>
</dbReference>
<proteinExistence type="inferred from homology"/>
<keyword evidence="3 9" id="KW-0813">Transport</keyword>
<feature type="transmembrane region" description="Helical" evidence="9">
    <location>
        <begin position="34"/>
        <end position="56"/>
    </location>
</feature>
<dbReference type="PANTHER" id="PTHR30425">
    <property type="entry name" value="PHOSPHATE TRANSPORT SYSTEM PERMEASE PROTEIN PST"/>
    <property type="match status" value="1"/>
</dbReference>
<dbReference type="InterPro" id="IPR011864">
    <property type="entry name" value="Phosphate_PstC"/>
</dbReference>
<evidence type="ECO:0000256" key="6">
    <source>
        <dbReference type="ARBA" id="ARBA00022692"/>
    </source>
</evidence>
<evidence type="ECO:0000313" key="13">
    <source>
        <dbReference type="Proteomes" id="UP000281708"/>
    </source>
</evidence>
<evidence type="ECO:0000256" key="1">
    <source>
        <dbReference type="ARBA" id="ARBA00004651"/>
    </source>
</evidence>
<comment type="function">
    <text evidence="10">Part of the binding-protein-dependent transport system for phosphate; probably responsible for the translocation of the substrate across the membrane.</text>
</comment>
<evidence type="ECO:0000256" key="7">
    <source>
        <dbReference type="ARBA" id="ARBA00022989"/>
    </source>
</evidence>
<keyword evidence="4 10" id="KW-1003">Cell membrane</keyword>
<dbReference type="Proteomes" id="UP000281708">
    <property type="component" value="Unassembled WGS sequence"/>
</dbReference>
<keyword evidence="13" id="KW-1185">Reference proteome</keyword>
<feature type="transmembrane region" description="Helical" evidence="9">
    <location>
        <begin position="179"/>
        <end position="201"/>
    </location>
</feature>
<feature type="domain" description="ABC transmembrane type-1" evidence="11">
    <location>
        <begin position="82"/>
        <end position="317"/>
    </location>
</feature>
<evidence type="ECO:0000256" key="2">
    <source>
        <dbReference type="ARBA" id="ARBA00007069"/>
    </source>
</evidence>
<evidence type="ECO:0000256" key="8">
    <source>
        <dbReference type="ARBA" id="ARBA00023136"/>
    </source>
</evidence>
<evidence type="ECO:0000313" key="12">
    <source>
        <dbReference type="EMBL" id="RLV48443.1"/>
    </source>
</evidence>
<comment type="similarity">
    <text evidence="2 10">Belongs to the binding-protein-dependent transport system permease family. CysTW subfamily.</text>
</comment>
<dbReference type="SUPFAM" id="SSF161098">
    <property type="entry name" value="MetI-like"/>
    <property type="match status" value="1"/>
</dbReference>
<keyword evidence="6 9" id="KW-0812">Transmembrane</keyword>
<feature type="transmembrane region" description="Helical" evidence="9">
    <location>
        <begin position="119"/>
        <end position="142"/>
    </location>
</feature>
<protein>
    <recommendedName>
        <fullName evidence="10">Phosphate transport system permease protein</fullName>
    </recommendedName>
</protein>
<evidence type="ECO:0000256" key="10">
    <source>
        <dbReference type="RuleBase" id="RU363054"/>
    </source>
</evidence>
<dbReference type="InterPro" id="IPR000515">
    <property type="entry name" value="MetI-like"/>
</dbReference>
<comment type="caution">
    <text evidence="10">Lacks conserved residue(s) required for the propagation of feature annotation.</text>
</comment>
<comment type="subcellular location">
    <subcellularLocation>
        <location evidence="1 9">Cell membrane</location>
        <topology evidence="1 9">Multi-pass membrane protein</topology>
    </subcellularLocation>
</comment>
<evidence type="ECO:0000256" key="4">
    <source>
        <dbReference type="ARBA" id="ARBA00022475"/>
    </source>
</evidence>
<dbReference type="GO" id="GO:0006817">
    <property type="term" value="P:phosphate ion transport"/>
    <property type="evidence" value="ECO:0007669"/>
    <property type="project" value="UniProtKB-KW"/>
</dbReference>
<dbReference type="Gene3D" id="1.10.3720.10">
    <property type="entry name" value="MetI-like"/>
    <property type="match status" value="1"/>
</dbReference>
<evidence type="ECO:0000259" key="11">
    <source>
        <dbReference type="PROSITE" id="PS50928"/>
    </source>
</evidence>
<dbReference type="AlphaFoldDB" id="A0A3L8P0W9"/>
<dbReference type="InterPro" id="IPR035906">
    <property type="entry name" value="MetI-like_sf"/>
</dbReference>
<feature type="transmembrane region" description="Helical" evidence="9">
    <location>
        <begin position="76"/>
        <end position="107"/>
    </location>
</feature>
<evidence type="ECO:0000256" key="5">
    <source>
        <dbReference type="ARBA" id="ARBA00022592"/>
    </source>
</evidence>
<gene>
    <name evidence="12" type="primary">pstC</name>
    <name evidence="12" type="ORF">D9V37_19335</name>
</gene>
<dbReference type="Pfam" id="PF00528">
    <property type="entry name" value="BPD_transp_1"/>
    <property type="match status" value="1"/>
</dbReference>
<sequence>MHEHEPATPAIPRRLASTTTGSDRVFAAVARTTGLTVLLITGGIGVFLALQSVPTLRHYGLHFFTQTQWQPDADKLGIAAVLVGTVEVAAVAMFFAFPLSLATALYISEYAPPRVRGVLVSLVDLMAAVPSIIYGLWGFFLVEPHASQVALFLQKHLGWIPFFKVHADPDAAIWDRSRYTASAFCAGIAVAMMVLPMACAVMRQVFSQAPLGEREAALALGSTRWGMVRSVVLPFGRGGIIGGTMLGLGRALGETIAVLLIISPEFTIKPRILEIGTDTVSALIAGQFGEANGIQLSALLTAGFVLFVITLIVNTLAAIVVNRSRSGAGTDA</sequence>
<name>A0A3L8P0W9_9ACTN</name>
<comment type="caution">
    <text evidence="12">The sequence shown here is derived from an EMBL/GenBank/DDBJ whole genome shotgun (WGS) entry which is preliminary data.</text>
</comment>
<accession>A0A3L8P0W9</accession>
<dbReference type="EMBL" id="RDBE01000010">
    <property type="protein sequence ID" value="RLV48443.1"/>
    <property type="molecule type" value="Genomic_DNA"/>
</dbReference>
<dbReference type="CDD" id="cd06261">
    <property type="entry name" value="TM_PBP2"/>
    <property type="match status" value="1"/>
</dbReference>
<dbReference type="NCBIfam" id="TIGR02138">
    <property type="entry name" value="phosphate_pstC"/>
    <property type="match status" value="1"/>
</dbReference>
<organism evidence="12 13">
    <name type="scientific">Nocardioides mangrovicus</name>
    <dbReference type="NCBI Taxonomy" id="2478913"/>
    <lineage>
        <taxon>Bacteria</taxon>
        <taxon>Bacillati</taxon>
        <taxon>Actinomycetota</taxon>
        <taxon>Actinomycetes</taxon>
        <taxon>Propionibacteriales</taxon>
        <taxon>Nocardioidaceae</taxon>
        <taxon>Nocardioides</taxon>
    </lineage>
</organism>
<evidence type="ECO:0000256" key="9">
    <source>
        <dbReference type="RuleBase" id="RU363032"/>
    </source>
</evidence>
<keyword evidence="8 9" id="KW-0472">Membrane</keyword>
<dbReference type="GO" id="GO:0005886">
    <property type="term" value="C:plasma membrane"/>
    <property type="evidence" value="ECO:0007669"/>
    <property type="project" value="UniProtKB-SubCell"/>
</dbReference>
<keyword evidence="7 9" id="KW-1133">Transmembrane helix</keyword>
<dbReference type="InterPro" id="IPR051124">
    <property type="entry name" value="Phosphate_Transport_Permease"/>
</dbReference>
<evidence type="ECO:0000256" key="3">
    <source>
        <dbReference type="ARBA" id="ARBA00022448"/>
    </source>
</evidence>